<accession>A0A699QZ36</accession>
<feature type="non-terminal residue" evidence="2">
    <location>
        <position position="1"/>
    </location>
</feature>
<evidence type="ECO:0000313" key="2">
    <source>
        <dbReference type="EMBL" id="GFC78466.1"/>
    </source>
</evidence>
<protein>
    <submittedName>
        <fullName evidence="2">Uncharacterized protein</fullName>
    </submittedName>
</protein>
<reference evidence="2" key="1">
    <citation type="journal article" date="2019" name="Sci. Rep.">
        <title>Draft genome of Tanacetum cinerariifolium, the natural source of mosquito coil.</title>
        <authorList>
            <person name="Yamashiro T."/>
            <person name="Shiraishi A."/>
            <person name="Satake H."/>
            <person name="Nakayama K."/>
        </authorList>
    </citation>
    <scope>NUCLEOTIDE SEQUENCE</scope>
</reference>
<name>A0A699QZ36_TANCI</name>
<evidence type="ECO:0000256" key="1">
    <source>
        <dbReference type="SAM" id="MobiDB-lite"/>
    </source>
</evidence>
<proteinExistence type="predicted"/>
<gene>
    <name evidence="2" type="ORF">Tci_850436</name>
</gene>
<comment type="caution">
    <text evidence="2">The sequence shown here is derived from an EMBL/GenBank/DDBJ whole genome shotgun (WGS) entry which is preliminary data.</text>
</comment>
<feature type="compositionally biased region" description="Polar residues" evidence="1">
    <location>
        <begin position="94"/>
        <end position="106"/>
    </location>
</feature>
<sequence length="127" mass="13782">AIGRADYDGRLREEIPEADLPLQKRLCTAHTGTYELGESSATAAARHKEQVRDDLYRFVDTIERGEGSTPAAMEVGYGITDTWDDLVGAIPETAPTTVEGVNQSSRTHSDLRGHQSPNTARGTRGGR</sequence>
<organism evidence="2">
    <name type="scientific">Tanacetum cinerariifolium</name>
    <name type="common">Dalmatian daisy</name>
    <name type="synonym">Chrysanthemum cinerariifolium</name>
    <dbReference type="NCBI Taxonomy" id="118510"/>
    <lineage>
        <taxon>Eukaryota</taxon>
        <taxon>Viridiplantae</taxon>
        <taxon>Streptophyta</taxon>
        <taxon>Embryophyta</taxon>
        <taxon>Tracheophyta</taxon>
        <taxon>Spermatophyta</taxon>
        <taxon>Magnoliopsida</taxon>
        <taxon>eudicotyledons</taxon>
        <taxon>Gunneridae</taxon>
        <taxon>Pentapetalae</taxon>
        <taxon>asterids</taxon>
        <taxon>campanulids</taxon>
        <taxon>Asterales</taxon>
        <taxon>Asteraceae</taxon>
        <taxon>Asteroideae</taxon>
        <taxon>Anthemideae</taxon>
        <taxon>Anthemidinae</taxon>
        <taxon>Tanacetum</taxon>
    </lineage>
</organism>
<dbReference type="AlphaFoldDB" id="A0A699QZ36"/>
<dbReference type="EMBL" id="BKCJ011065811">
    <property type="protein sequence ID" value="GFC78466.1"/>
    <property type="molecule type" value="Genomic_DNA"/>
</dbReference>
<feature type="region of interest" description="Disordered" evidence="1">
    <location>
        <begin position="93"/>
        <end position="127"/>
    </location>
</feature>